<name>A0A3L7K2D6_9BACI</name>
<evidence type="ECO:0000313" key="2">
    <source>
        <dbReference type="EMBL" id="RLQ96141.1"/>
    </source>
</evidence>
<proteinExistence type="predicted"/>
<sequence length="1088" mass="125034">MKTTFTSSPWKVIAFVVLIIIVLTSPFWLWELKSSKELNVLILDKTVPDKSFREHKGLVWLLNNQKYKKSDQTTYDDHADYDGVVPVEGNNFKIKPLPKDLDKYAVYYLTDQYGVYEKDLNGTNPTGERSKTLYGGLSMDDLDKIEHSLIKNKGKTLIAEFNTFASPTENDVKEKVSNLLNLDWDGWIGRYFSDLSSKEVPVWIKKDYESKNGKWNYKGKGIVLVNQNDFVVVLDQSELKGSGADFLLTDNGKKAFGHHFNGTYQYWFDIVHARNQQEVLANYHLSVTKDAQKKLKGFGIPTTFPAVVHQRNAKYTSYYFAGDYADEPEVPDIYQTVGLTRLKEYFGAKGSFYWKVYVPMMKQILSSGINDPVKPESVETSEQDGVKLNSKTNSSYLQILKNGKWENFLVKGVNMGIAKPGAFPGETAISKDEYLRWFKEIGEMNANTIRVYTLHPPAFYEAFYEYNQTAKKPLYLIHGAWVNEESLVRTQDAYSKDVTEDFRRELKDMVDIIHGKASIPANPGHASGEYKYDISRYVLGYMLGIEWDPEAVEHTNDKYKGKPQFSGHYFHTDDASPFEMWLAENMEYTMSYESETYHWQHSMSFTNWPTTDLLHHPAEPSKDEDLVSVDPNHIKSSNGFHAGLFASYHIYPYYPDFLNYEKDYTDYVDKDGKKNNYAGYLHDLISKHQMPVLVAEFGVPASRGMTHRNASGMNQGFHSEKEQGEIDKRLFENIVDEGYAGGLVFTWQDEWFKRTWNTMEYDDPNRRPFWSNMQTNEQHFGLLGFEPGKLDDAIYVDGNDGDWEKKGTDPIYQSKKKDSSLKKMYVSSDDAYLYLRVDYSRKLNLQQDHTYVLLDTIQNQGQKAIPIEGGKKINTDFGIDFLVEINGKKNTRVFVDSYYDPFEYQYGHLLHMIPPMPTASQKNNGVFNPIRYALNKPFTIPSTGKSYGFQSYETGKLLFGTANPDDKNFNSLTDISVSDDKKSIELRIPWMLLNMKDPSQKEILGDLWKSGLEGKDVINGIKLAVVETNGGSVSSEFPQQKNDLISGADASVYTWNNWEEPQYHERLKQSYEILQDAYKQTDLKEDAN</sequence>
<dbReference type="SUPFAM" id="SSF51445">
    <property type="entry name" value="(Trans)glycosidases"/>
    <property type="match status" value="1"/>
</dbReference>
<dbReference type="AlphaFoldDB" id="A0A3L7K2D6"/>
<dbReference type="RefSeq" id="WP_121679993.1">
    <property type="nucleotide sequence ID" value="NZ_RCVZ01000004.1"/>
</dbReference>
<dbReference type="OrthoDB" id="916275at2"/>
<protein>
    <submittedName>
        <fullName evidence="2">Uncharacterized protein</fullName>
    </submittedName>
</protein>
<comment type="caution">
    <text evidence="2">The sequence shown here is derived from an EMBL/GenBank/DDBJ whole genome shotgun (WGS) entry which is preliminary data.</text>
</comment>
<dbReference type="InterPro" id="IPR017853">
    <property type="entry name" value="GH"/>
</dbReference>
<keyword evidence="1" id="KW-1133">Transmembrane helix</keyword>
<keyword evidence="1" id="KW-0812">Transmembrane</keyword>
<keyword evidence="1" id="KW-0472">Membrane</keyword>
<dbReference type="EMBL" id="RCVZ01000004">
    <property type="protein sequence ID" value="RLQ96141.1"/>
    <property type="molecule type" value="Genomic_DNA"/>
</dbReference>
<accession>A0A3L7K2D6</accession>
<feature type="transmembrane region" description="Helical" evidence="1">
    <location>
        <begin position="12"/>
        <end position="30"/>
    </location>
</feature>
<reference evidence="2 3" key="1">
    <citation type="submission" date="2018-10" db="EMBL/GenBank/DDBJ databases">
        <title>Falsibacillus sp. genome draft.</title>
        <authorList>
            <person name="Shi S."/>
        </authorList>
    </citation>
    <scope>NUCLEOTIDE SEQUENCE [LARGE SCALE GENOMIC DNA]</scope>
    <source>
        <strain evidence="2 3">GY 10110</strain>
    </source>
</reference>
<dbReference type="Gene3D" id="3.20.20.80">
    <property type="entry name" value="Glycosidases"/>
    <property type="match status" value="2"/>
</dbReference>
<gene>
    <name evidence="2" type="ORF">D9X91_07575</name>
</gene>
<keyword evidence="3" id="KW-1185">Reference proteome</keyword>
<evidence type="ECO:0000313" key="3">
    <source>
        <dbReference type="Proteomes" id="UP000276770"/>
    </source>
</evidence>
<evidence type="ECO:0000256" key="1">
    <source>
        <dbReference type="SAM" id="Phobius"/>
    </source>
</evidence>
<organism evidence="2 3">
    <name type="scientific">Falsibacillus albus</name>
    <dbReference type="NCBI Taxonomy" id="2478915"/>
    <lineage>
        <taxon>Bacteria</taxon>
        <taxon>Bacillati</taxon>
        <taxon>Bacillota</taxon>
        <taxon>Bacilli</taxon>
        <taxon>Bacillales</taxon>
        <taxon>Bacillaceae</taxon>
        <taxon>Falsibacillus</taxon>
    </lineage>
</organism>
<dbReference type="Proteomes" id="UP000276770">
    <property type="component" value="Unassembled WGS sequence"/>
</dbReference>